<name>B7FI83_MEDTR</name>
<protein>
    <submittedName>
        <fullName evidence="1">Uncharacterized protein</fullName>
    </submittedName>
</protein>
<accession>B7FI83</accession>
<organism evidence="1">
    <name type="scientific">Medicago truncatula</name>
    <name type="common">Barrel medic</name>
    <name type="synonym">Medicago tribuloides</name>
    <dbReference type="NCBI Taxonomy" id="3880"/>
    <lineage>
        <taxon>Eukaryota</taxon>
        <taxon>Viridiplantae</taxon>
        <taxon>Streptophyta</taxon>
        <taxon>Embryophyta</taxon>
        <taxon>Tracheophyta</taxon>
        <taxon>Spermatophyta</taxon>
        <taxon>Magnoliopsida</taxon>
        <taxon>eudicotyledons</taxon>
        <taxon>Gunneridae</taxon>
        <taxon>Pentapetalae</taxon>
        <taxon>rosids</taxon>
        <taxon>fabids</taxon>
        <taxon>Fabales</taxon>
        <taxon>Fabaceae</taxon>
        <taxon>Papilionoideae</taxon>
        <taxon>50 kb inversion clade</taxon>
        <taxon>NPAAA clade</taxon>
        <taxon>Hologalegina</taxon>
        <taxon>IRL clade</taxon>
        <taxon>Trifolieae</taxon>
        <taxon>Medicago</taxon>
    </lineage>
</organism>
<sequence>MFLNVCLETYHKYNRGSLIVFCTLPMTRNV</sequence>
<evidence type="ECO:0000313" key="1">
    <source>
        <dbReference type="EMBL" id="ACJ84462.1"/>
    </source>
</evidence>
<proteinExistence type="evidence at transcript level"/>
<dbReference type="AlphaFoldDB" id="B7FI83"/>
<dbReference type="EMBL" id="BT051800">
    <property type="protein sequence ID" value="ACJ84462.1"/>
    <property type="molecule type" value="mRNA"/>
</dbReference>
<reference evidence="1" key="1">
    <citation type="submission" date="2008-12" db="EMBL/GenBank/DDBJ databases">
        <title>Medicago truncatula full length cdna cloning project.</title>
        <authorList>
            <person name="Moskal W."/>
            <person name="Chan A."/>
            <person name="Cheung F."/>
            <person name="Xiao Y."/>
            <person name="Town C.D."/>
        </authorList>
    </citation>
    <scope>NUCLEOTIDE SEQUENCE</scope>
</reference>